<evidence type="ECO:0000313" key="9">
    <source>
        <dbReference type="EMBL" id="MCM0620902.1"/>
    </source>
</evidence>
<dbReference type="InterPro" id="IPR016007">
    <property type="entry name" value="Alpha_rhamnosid"/>
</dbReference>
<feature type="domain" description="Alpha-L-rhamnosidase concanavalin-like" evidence="5">
    <location>
        <begin position="497"/>
        <end position="595"/>
    </location>
</feature>
<dbReference type="Gene3D" id="2.60.420.10">
    <property type="entry name" value="Maltose phosphorylase, domain 3"/>
    <property type="match status" value="1"/>
</dbReference>
<dbReference type="Pfam" id="PF17390">
    <property type="entry name" value="Bac_rhamnosid_C"/>
    <property type="match status" value="1"/>
</dbReference>
<dbReference type="InterPro" id="IPR035396">
    <property type="entry name" value="Bac_rhamnosid6H"/>
</dbReference>
<dbReference type="Pfam" id="PF17389">
    <property type="entry name" value="Bac_rhamnosid6H"/>
    <property type="match status" value="1"/>
</dbReference>
<evidence type="ECO:0000256" key="3">
    <source>
        <dbReference type="ARBA" id="ARBA00022801"/>
    </source>
</evidence>
<dbReference type="AlphaFoldDB" id="A0A9X2IF26"/>
<dbReference type="InterPro" id="IPR012341">
    <property type="entry name" value="6hp_glycosidase-like_sf"/>
</dbReference>
<dbReference type="InterPro" id="IPR008928">
    <property type="entry name" value="6-hairpin_glycosidase_sf"/>
</dbReference>
<organism evidence="9 10">
    <name type="scientific">Nocardioides bruguierae</name>
    <dbReference type="NCBI Taxonomy" id="2945102"/>
    <lineage>
        <taxon>Bacteria</taxon>
        <taxon>Bacillati</taxon>
        <taxon>Actinomycetota</taxon>
        <taxon>Actinomycetes</taxon>
        <taxon>Propionibacteriales</taxon>
        <taxon>Nocardioidaceae</taxon>
        <taxon>Nocardioides</taxon>
    </lineage>
</organism>
<dbReference type="Gene3D" id="2.60.120.560">
    <property type="entry name" value="Exo-inulinase, domain 1"/>
    <property type="match status" value="1"/>
</dbReference>
<dbReference type="GO" id="GO:0005975">
    <property type="term" value="P:carbohydrate metabolic process"/>
    <property type="evidence" value="ECO:0007669"/>
    <property type="project" value="InterPro"/>
</dbReference>
<evidence type="ECO:0000259" key="6">
    <source>
        <dbReference type="Pfam" id="PF08531"/>
    </source>
</evidence>
<dbReference type="Pfam" id="PF05592">
    <property type="entry name" value="Bac_rhamnosid"/>
    <property type="match status" value="1"/>
</dbReference>
<gene>
    <name evidence="9" type="ORF">M8330_11435</name>
</gene>
<feature type="domain" description="Alpha-L-rhamnosidase C-terminal" evidence="8">
    <location>
        <begin position="935"/>
        <end position="1002"/>
    </location>
</feature>
<dbReference type="InterPro" id="IPR035398">
    <property type="entry name" value="Bac_rhamnosid_C"/>
</dbReference>
<dbReference type="InterPro" id="IPR013783">
    <property type="entry name" value="Ig-like_fold"/>
</dbReference>
<proteinExistence type="predicted"/>
<evidence type="ECO:0000256" key="1">
    <source>
        <dbReference type="ARBA" id="ARBA00001445"/>
    </source>
</evidence>
<dbReference type="Pfam" id="PF25788">
    <property type="entry name" value="Ig_Rha78A_N"/>
    <property type="match status" value="1"/>
</dbReference>
<dbReference type="SUPFAM" id="SSF48208">
    <property type="entry name" value="Six-hairpin glycosidases"/>
    <property type="match status" value="1"/>
</dbReference>
<dbReference type="Gene3D" id="2.60.40.2700">
    <property type="match status" value="1"/>
</dbReference>
<feature type="domain" description="Bacterial alpha-L-rhamnosidase N-terminal" evidence="6">
    <location>
        <begin position="392"/>
        <end position="478"/>
    </location>
</feature>
<comment type="catalytic activity">
    <reaction evidence="1">
        <text>Hydrolysis of terminal non-reducing alpha-L-rhamnose residues in alpha-L-rhamnosides.</text>
        <dbReference type="EC" id="3.2.1.40"/>
    </reaction>
</comment>
<evidence type="ECO:0000313" key="10">
    <source>
        <dbReference type="Proteomes" id="UP001139485"/>
    </source>
</evidence>
<dbReference type="EC" id="3.2.1.40" evidence="2"/>
<dbReference type="Gene3D" id="2.60.40.10">
    <property type="entry name" value="Immunoglobulins"/>
    <property type="match status" value="1"/>
</dbReference>
<protein>
    <recommendedName>
        <fullName evidence="2">alpha-L-rhamnosidase</fullName>
        <ecNumber evidence="2">3.2.1.40</ecNumber>
    </recommendedName>
</protein>
<dbReference type="Proteomes" id="UP001139485">
    <property type="component" value="Unassembled WGS sequence"/>
</dbReference>
<evidence type="ECO:0000259" key="7">
    <source>
        <dbReference type="Pfam" id="PF17389"/>
    </source>
</evidence>
<dbReference type="InterPro" id="IPR008902">
    <property type="entry name" value="Rhamnosid_concanavalin"/>
</dbReference>
<evidence type="ECO:0000256" key="4">
    <source>
        <dbReference type="SAM" id="MobiDB-lite"/>
    </source>
</evidence>
<dbReference type="PANTHER" id="PTHR33307:SF6">
    <property type="entry name" value="ALPHA-RHAMNOSIDASE (EUROFUNG)-RELATED"/>
    <property type="match status" value="1"/>
</dbReference>
<accession>A0A9X2IF26</accession>
<feature type="region of interest" description="Disordered" evidence="4">
    <location>
        <begin position="1124"/>
        <end position="1155"/>
    </location>
</feature>
<sequence length="1155" mass="122649">MASPASSGDNVSRPSVGDAAATGLKVDGLDRPADLEDLASPAFSWTLTSLPRQSAYRIVVATTPELAAAGNGDVWDSGKVASAEQTDVAYGGDELSSSQRYFWSVRVWGGSDTALDWAEPSWFGTSPGATWDAATPIWTPSPTTGWTDYTMTGKLTVTAVAVGIKFRVSGNNAYMWQFRGDNRLVPHKQTNGSYATLGSAVDLPAGTLQVGTEADIAIEVAGSTITTSIDGVQVDQRTDSAFGSGIVGVRTGRTETGLLDDVTVTSATGEVLFSDDLSATNPFACGTVSGGRLSIPVSADCGLAGYGNDWAMFRKDVDVADKPIAWATLFATGTEWRASKQYVFKAAVDGTFVGLGPTAPVGGETRFDGFDVTSLLEPGTTSTVSVVANSSSANARFLGRLEIVYTDGTRQVVGTGADWQSFSAGRVFRSPGSYGTSYFSAPRENLDARLFPTGYDQPGFDASAWKPAEERSDIADLQAAPMAKVTEQLRDASSVTTLEDGSQVIDFGRTWMGGIAWDVAEGVAGREVQVRFGQVLNDDGSVRYRTSAGNTYLDTPTLRDGAQHVETWGMRTFRYVQVIGSPEPLTTDSVKALALVYPFDEDASAFASSDDALGQVYALSKNTIEATNLNFYTDSWERERTNYEADAYLQLMSSLYLMDDLSLGRYSMNYFKTNRTWPTEWPAYVVLAVHDAWRQTGNTEQVEDYYENLKTKLPSKWIEESTGLVRKTSGSNGCNSVTDCDIVDWPTSERDGYVFRQYNTVINAITYRTLVDMSEMAAAIGKDDEAADYSAQAADLRDAINATFYDPDTGAYDDGADASGNLTGHASVHASAFALAFGVPADDQQATVAQYVKSRGMACSVYCAAFLIKGLYDGDDGQTALDLLTADGTRSWMNMIEAGAGATMEAWDISLKSNTSYSHPWAASPAFNIPSGLFGIQPATAGYETIRIEPHPGDLEWGTIKTPTVRGSVGSAFEQREDGTTLVVSVPGNTQASVSLPTEARGATTVYVDGSPREVVAAGGYAEVEVGAGCHVLSPTAETTADLDRLTSVCAVDPVMAPVATTDPTIHGAARTGARLVASPGAWDADVAISFQWLRDGVEVAGATGRLYRPTVEDVGARMSVRVTASAEGRPEGVATSSETEPVVRSGVAAAPGLS</sequence>
<dbReference type="RefSeq" id="WP_250827420.1">
    <property type="nucleotide sequence ID" value="NZ_JAMOIL010000012.1"/>
</dbReference>
<dbReference type="Gene3D" id="1.50.10.10">
    <property type="match status" value="1"/>
</dbReference>
<dbReference type="EMBL" id="JAMOIL010000012">
    <property type="protein sequence ID" value="MCM0620902.1"/>
    <property type="molecule type" value="Genomic_DNA"/>
</dbReference>
<evidence type="ECO:0000256" key="2">
    <source>
        <dbReference type="ARBA" id="ARBA00012652"/>
    </source>
</evidence>
<dbReference type="PANTHER" id="PTHR33307">
    <property type="entry name" value="ALPHA-RHAMNOSIDASE (EUROFUNG)"/>
    <property type="match status" value="1"/>
</dbReference>
<feature type="domain" description="Alpha-L-rhamnosidase six-hairpin glycosidase" evidence="7">
    <location>
        <begin position="602"/>
        <end position="925"/>
    </location>
</feature>
<keyword evidence="10" id="KW-1185">Reference proteome</keyword>
<dbReference type="Gene3D" id="2.60.120.260">
    <property type="entry name" value="Galactose-binding domain-like"/>
    <property type="match status" value="2"/>
</dbReference>
<evidence type="ECO:0000259" key="8">
    <source>
        <dbReference type="Pfam" id="PF17390"/>
    </source>
</evidence>
<keyword evidence="3 9" id="KW-0378">Hydrolase</keyword>
<name>A0A9X2IF26_9ACTN</name>
<dbReference type="InterPro" id="IPR013737">
    <property type="entry name" value="Bac_rhamnosid_N"/>
</dbReference>
<comment type="caution">
    <text evidence="9">The sequence shown here is derived from an EMBL/GenBank/DDBJ whole genome shotgun (WGS) entry which is preliminary data.</text>
</comment>
<dbReference type="Pfam" id="PF08531">
    <property type="entry name" value="Bac_rhamnosid_N"/>
    <property type="match status" value="1"/>
</dbReference>
<dbReference type="GO" id="GO:0030596">
    <property type="term" value="F:alpha-L-rhamnosidase activity"/>
    <property type="evidence" value="ECO:0007669"/>
    <property type="project" value="UniProtKB-EC"/>
</dbReference>
<reference evidence="9" key="1">
    <citation type="submission" date="2022-05" db="EMBL/GenBank/DDBJ databases">
        <authorList>
            <person name="Tuo L."/>
        </authorList>
    </citation>
    <scope>NUCLEOTIDE SEQUENCE</scope>
    <source>
        <strain evidence="9">BSK12Z-4</strain>
    </source>
</reference>
<evidence type="ECO:0000259" key="5">
    <source>
        <dbReference type="Pfam" id="PF05592"/>
    </source>
</evidence>